<evidence type="ECO:0000259" key="16">
    <source>
        <dbReference type="Pfam" id="PF01433"/>
    </source>
</evidence>
<keyword evidence="8 12" id="KW-0862">Zinc</keyword>
<reference evidence="20" key="1">
    <citation type="submission" date="2025-08" db="UniProtKB">
        <authorList>
            <consortium name="RefSeq"/>
        </authorList>
    </citation>
    <scope>IDENTIFICATION</scope>
    <source>
        <tissue evidence="20">Whole organism</tissue>
    </source>
</reference>
<evidence type="ECO:0000256" key="9">
    <source>
        <dbReference type="ARBA" id="ARBA00023049"/>
    </source>
</evidence>
<protein>
    <recommendedName>
        <fullName evidence="14">Aminopeptidase</fullName>
        <ecNumber evidence="14">3.4.11.-</ecNumber>
    </recommendedName>
</protein>
<dbReference type="AlphaFoldDB" id="A0A9C6XWA8"/>
<dbReference type="Gene3D" id="2.60.40.1730">
    <property type="entry name" value="tricorn interacting facor f3 domain"/>
    <property type="match status" value="1"/>
</dbReference>
<dbReference type="GO" id="GO:0043171">
    <property type="term" value="P:peptide catabolic process"/>
    <property type="evidence" value="ECO:0007669"/>
    <property type="project" value="TreeGrafter"/>
</dbReference>
<dbReference type="Pfam" id="PF01433">
    <property type="entry name" value="Peptidase_M1"/>
    <property type="match status" value="1"/>
</dbReference>
<evidence type="ECO:0000256" key="5">
    <source>
        <dbReference type="ARBA" id="ARBA00022670"/>
    </source>
</evidence>
<dbReference type="GO" id="GO:0098552">
    <property type="term" value="C:side of membrane"/>
    <property type="evidence" value="ECO:0007669"/>
    <property type="project" value="UniProtKB-KW"/>
</dbReference>
<dbReference type="GeneID" id="127752296"/>
<proteinExistence type="inferred from homology"/>
<feature type="active site" description="Proton acceptor" evidence="11">
    <location>
        <position position="359"/>
    </location>
</feature>
<dbReference type="InterPro" id="IPR050344">
    <property type="entry name" value="Peptidase_M1_aminopeptidases"/>
</dbReference>
<feature type="binding site" evidence="12">
    <location>
        <position position="362"/>
    </location>
    <ligand>
        <name>Zn(2+)</name>
        <dbReference type="ChEBI" id="CHEBI:29105"/>
        <note>catalytic</note>
    </ligand>
</feature>
<dbReference type="Gene3D" id="1.10.390.10">
    <property type="entry name" value="Neutral Protease Domain 2"/>
    <property type="match status" value="1"/>
</dbReference>
<feature type="domain" description="ERAP1-like C-terminal" evidence="17">
    <location>
        <begin position="587"/>
        <end position="801"/>
    </location>
</feature>
<keyword evidence="4" id="KW-0325">Glycoprotein</keyword>
<keyword evidence="4" id="KW-0336">GPI-anchor</keyword>
<evidence type="ECO:0000259" key="17">
    <source>
        <dbReference type="Pfam" id="PF11838"/>
    </source>
</evidence>
<sequence>MACPSRWCWCTCWCTLVLAVLSARSAPAALATPERLVGPPRPHDLLRPRPALGQAGDASYRLPGDAHPLHYDIHIGSNLDKLFFLGTVDITLQVDKLIEKGKPLTLHADSSIDIDPSNKCTLDGNEVDHELSKDGKDFIRFTAKTDLMAGTVHVLHCEYRGKIFEDDKGFYRSQYDGKGVKINIGVTQFEMTFARRALPCFDEPGYRATFALAITHHVEESAVSNTQPAVIVSVNATHAKTTFEATPAMAVYTLAWLVSRMPSVASADGDFPFATYAQPKYIDDTSLSQSVGPQVLAGMADYTGIEYALDKMDQAALPDFNFGAMENWGLVTYRQGLLLAGADSRSTTNLSVTTTIAHELAHQWFGNLVTPSWWGHVWLSEAFAELFCYLMTDKINPEWKVLDKMPLMEMHDAFVEDSLISSAPMTNENIYTPDEILDNFGSITYAKGSSVLRMLRDTMDSVSADSFRKGLQSYLNAKKQSGVVEPDDLWQGLESVGVTLPGGLSVTDLGKKWTEQAGYPVITVTRTGDTASVAQVRFLSEEPANPPTPVTWPVPLTWKAPGTTVVSRSFLTEESGSISGIPKDAAWVLFNVDQLGYYRVNYDNDGWKALTDTLVSDVGSLTVPERAMLVDDALTLARAGKLSYETALSLQGYLVAERQYAPWAAFASSVEYLALHCRAAGGEIASLFDRWVAGLTERAYHDLDFSSSDKDTFEDKLTRSVVVQVAFEANLFLAVTDASLAFLNSRMEPDTARLALCKGLTDSHTDEVYKDLLKKLKLSTDEMKRRDYTYALGCAPENEEVQLKTE</sequence>
<dbReference type="GO" id="GO:0008270">
    <property type="term" value="F:zinc ion binding"/>
    <property type="evidence" value="ECO:0007669"/>
    <property type="project" value="UniProtKB-UniRule"/>
</dbReference>
<dbReference type="Gene3D" id="2.60.40.1910">
    <property type="match status" value="1"/>
</dbReference>
<comment type="subcellular location">
    <subcellularLocation>
        <location evidence="1">Cell membrane</location>
        <topology evidence="1">Lipid-anchor</topology>
        <topology evidence="1">GPI-anchor</topology>
    </subcellularLocation>
</comment>
<dbReference type="InterPro" id="IPR027268">
    <property type="entry name" value="Peptidase_M4/M1_CTD_sf"/>
</dbReference>
<keyword evidence="9 14" id="KW-0482">Metalloprotease</keyword>
<dbReference type="Proteomes" id="UP000504606">
    <property type="component" value="Unplaced"/>
</dbReference>
<dbReference type="InterPro" id="IPR001930">
    <property type="entry name" value="Peptidase_M1"/>
</dbReference>
<dbReference type="GO" id="GO:0042277">
    <property type="term" value="F:peptide binding"/>
    <property type="evidence" value="ECO:0007669"/>
    <property type="project" value="TreeGrafter"/>
</dbReference>
<evidence type="ECO:0000259" key="18">
    <source>
        <dbReference type="Pfam" id="PF17900"/>
    </source>
</evidence>
<feature type="binding site" evidence="12">
    <location>
        <position position="381"/>
    </location>
    <ligand>
        <name>Zn(2+)</name>
        <dbReference type="ChEBI" id="CHEBI:29105"/>
        <note>catalytic</note>
    </ligand>
</feature>
<dbReference type="CDD" id="cd09601">
    <property type="entry name" value="M1_APN-Q_like"/>
    <property type="match status" value="1"/>
</dbReference>
<evidence type="ECO:0000256" key="11">
    <source>
        <dbReference type="PIRSR" id="PIRSR634016-1"/>
    </source>
</evidence>
<evidence type="ECO:0000256" key="2">
    <source>
        <dbReference type="ARBA" id="ARBA00010136"/>
    </source>
</evidence>
<feature type="signal peptide" evidence="15">
    <location>
        <begin position="1"/>
        <end position="19"/>
    </location>
</feature>
<dbReference type="EC" id="3.4.11.-" evidence="14"/>
<dbReference type="InterPro" id="IPR042097">
    <property type="entry name" value="Aminopeptidase_N-like_N_sf"/>
</dbReference>
<dbReference type="FunFam" id="1.10.390.10:FF:000013">
    <property type="entry name" value="Aminopeptidase N"/>
    <property type="match status" value="1"/>
</dbReference>
<evidence type="ECO:0000256" key="15">
    <source>
        <dbReference type="SAM" id="SignalP"/>
    </source>
</evidence>
<dbReference type="PANTHER" id="PTHR11533">
    <property type="entry name" value="PROTEASE M1 ZINC METALLOPROTEASE"/>
    <property type="match status" value="1"/>
</dbReference>
<keyword evidence="15" id="KW-0732">Signal</keyword>
<dbReference type="Gene3D" id="1.25.50.20">
    <property type="match status" value="1"/>
</dbReference>
<comment type="similarity">
    <text evidence="2 14">Belongs to the peptidase M1 family.</text>
</comment>
<dbReference type="KEGG" id="foc:127752296"/>
<evidence type="ECO:0000256" key="12">
    <source>
        <dbReference type="PIRSR" id="PIRSR634016-3"/>
    </source>
</evidence>
<dbReference type="InterPro" id="IPR034016">
    <property type="entry name" value="M1_APN-typ"/>
</dbReference>
<evidence type="ECO:0000256" key="7">
    <source>
        <dbReference type="ARBA" id="ARBA00022801"/>
    </source>
</evidence>
<evidence type="ECO:0000256" key="4">
    <source>
        <dbReference type="ARBA" id="ARBA00022622"/>
    </source>
</evidence>
<dbReference type="GO" id="GO:0006508">
    <property type="term" value="P:proteolysis"/>
    <property type="evidence" value="ECO:0007669"/>
    <property type="project" value="UniProtKB-KW"/>
</dbReference>
<feature type="binding site" evidence="12">
    <location>
        <position position="358"/>
    </location>
    <ligand>
        <name>Zn(2+)</name>
        <dbReference type="ChEBI" id="CHEBI:29105"/>
        <note>catalytic</note>
    </ligand>
</feature>
<feature type="domain" description="Aminopeptidase N-like N-terminal" evidence="18">
    <location>
        <begin position="67"/>
        <end position="252"/>
    </location>
</feature>
<feature type="site" description="Transition state stabilizer" evidence="13">
    <location>
        <position position="445"/>
    </location>
</feature>
<dbReference type="InterPro" id="IPR014782">
    <property type="entry name" value="Peptidase_M1_dom"/>
</dbReference>
<evidence type="ECO:0000313" key="19">
    <source>
        <dbReference type="Proteomes" id="UP000504606"/>
    </source>
</evidence>
<evidence type="ECO:0000256" key="13">
    <source>
        <dbReference type="PIRSR" id="PIRSR634016-4"/>
    </source>
</evidence>
<evidence type="ECO:0000313" key="20">
    <source>
        <dbReference type="RefSeq" id="XP_052133152.1"/>
    </source>
</evidence>
<keyword evidence="10" id="KW-0449">Lipoprotein</keyword>
<accession>A0A9C6XWA8</accession>
<keyword evidence="4" id="KW-0472">Membrane</keyword>
<dbReference type="InterPro" id="IPR024571">
    <property type="entry name" value="ERAP1-like_C_dom"/>
</dbReference>
<dbReference type="PANTHER" id="PTHR11533:SF290">
    <property type="entry name" value="AMINOPEPTIDASE"/>
    <property type="match status" value="1"/>
</dbReference>
<keyword evidence="6 12" id="KW-0479">Metal-binding</keyword>
<evidence type="ECO:0000256" key="10">
    <source>
        <dbReference type="ARBA" id="ARBA00023288"/>
    </source>
</evidence>
<dbReference type="PRINTS" id="PR00756">
    <property type="entry name" value="ALADIPTASE"/>
</dbReference>
<evidence type="ECO:0000256" key="14">
    <source>
        <dbReference type="RuleBase" id="RU364040"/>
    </source>
</evidence>
<feature type="chain" id="PRO_5038541223" description="Aminopeptidase" evidence="15">
    <location>
        <begin position="20"/>
        <end position="806"/>
    </location>
</feature>
<dbReference type="RefSeq" id="XP_052133152.1">
    <property type="nucleotide sequence ID" value="XM_052277192.1"/>
</dbReference>
<evidence type="ECO:0000256" key="8">
    <source>
        <dbReference type="ARBA" id="ARBA00022833"/>
    </source>
</evidence>
<name>A0A9C6XWA8_FRAOC</name>
<dbReference type="OrthoDB" id="10031169at2759"/>
<dbReference type="Pfam" id="PF17900">
    <property type="entry name" value="Peptidase_M1_N"/>
    <property type="match status" value="1"/>
</dbReference>
<dbReference type="GO" id="GO:0070006">
    <property type="term" value="F:metalloaminopeptidase activity"/>
    <property type="evidence" value="ECO:0007669"/>
    <property type="project" value="TreeGrafter"/>
</dbReference>
<dbReference type="GO" id="GO:0005737">
    <property type="term" value="C:cytoplasm"/>
    <property type="evidence" value="ECO:0007669"/>
    <property type="project" value="TreeGrafter"/>
</dbReference>
<keyword evidence="19" id="KW-1185">Reference proteome</keyword>
<feature type="domain" description="Peptidase M1 membrane alanine aminopeptidase" evidence="16">
    <location>
        <begin position="294"/>
        <end position="496"/>
    </location>
</feature>
<evidence type="ECO:0000256" key="1">
    <source>
        <dbReference type="ARBA" id="ARBA00004609"/>
    </source>
</evidence>
<keyword evidence="7 14" id="KW-0378">Hydrolase</keyword>
<gene>
    <name evidence="20" type="primary">LOC127752296</name>
</gene>
<dbReference type="InterPro" id="IPR045357">
    <property type="entry name" value="Aminopeptidase_N-like_N"/>
</dbReference>
<keyword evidence="5 14" id="KW-0645">Protease</keyword>
<evidence type="ECO:0000256" key="6">
    <source>
        <dbReference type="ARBA" id="ARBA00022723"/>
    </source>
</evidence>
<evidence type="ECO:0000256" key="3">
    <source>
        <dbReference type="ARBA" id="ARBA00022438"/>
    </source>
</evidence>
<organism evidence="19 20">
    <name type="scientific">Frankliniella occidentalis</name>
    <name type="common">Western flower thrips</name>
    <name type="synonym">Euthrips occidentalis</name>
    <dbReference type="NCBI Taxonomy" id="133901"/>
    <lineage>
        <taxon>Eukaryota</taxon>
        <taxon>Metazoa</taxon>
        <taxon>Ecdysozoa</taxon>
        <taxon>Arthropoda</taxon>
        <taxon>Hexapoda</taxon>
        <taxon>Insecta</taxon>
        <taxon>Pterygota</taxon>
        <taxon>Neoptera</taxon>
        <taxon>Paraneoptera</taxon>
        <taxon>Thysanoptera</taxon>
        <taxon>Terebrantia</taxon>
        <taxon>Thripoidea</taxon>
        <taxon>Thripidae</taxon>
        <taxon>Frankliniella</taxon>
    </lineage>
</organism>
<dbReference type="SUPFAM" id="SSF63737">
    <property type="entry name" value="Leukotriene A4 hydrolase N-terminal domain"/>
    <property type="match status" value="1"/>
</dbReference>
<dbReference type="GO" id="GO:0005886">
    <property type="term" value="C:plasma membrane"/>
    <property type="evidence" value="ECO:0007669"/>
    <property type="project" value="UniProtKB-SubCell"/>
</dbReference>
<dbReference type="SUPFAM" id="SSF55486">
    <property type="entry name" value="Metalloproteases ('zincins'), catalytic domain"/>
    <property type="match status" value="1"/>
</dbReference>
<dbReference type="GO" id="GO:0005615">
    <property type="term" value="C:extracellular space"/>
    <property type="evidence" value="ECO:0007669"/>
    <property type="project" value="TreeGrafter"/>
</dbReference>
<dbReference type="Pfam" id="PF11838">
    <property type="entry name" value="ERAP1_C"/>
    <property type="match status" value="1"/>
</dbReference>
<comment type="cofactor">
    <cofactor evidence="12 14">
        <name>Zn(2+)</name>
        <dbReference type="ChEBI" id="CHEBI:29105"/>
    </cofactor>
    <text evidence="12 14">Binds 1 zinc ion per subunit.</text>
</comment>
<keyword evidence="3 14" id="KW-0031">Aminopeptidase</keyword>